<gene>
    <name evidence="2" type="ORF">OEZ85_012451</name>
</gene>
<feature type="compositionally biased region" description="Low complexity" evidence="1">
    <location>
        <begin position="72"/>
        <end position="92"/>
    </location>
</feature>
<dbReference type="EMBL" id="CP126210">
    <property type="protein sequence ID" value="WIA12408.1"/>
    <property type="molecule type" value="Genomic_DNA"/>
</dbReference>
<sequence>MSLRDLKNLAPWQWESKIAQKKHTVGPKGLQDFAEVARALQGDGESAFLTDLKEKQVSSSKRRRGPKEADEAAAGAGKEQAQQGISSAGAQG</sequence>
<keyword evidence="3" id="KW-1185">Reference proteome</keyword>
<evidence type="ECO:0000313" key="2">
    <source>
        <dbReference type="EMBL" id="WIA12408.1"/>
    </source>
</evidence>
<evidence type="ECO:0000256" key="1">
    <source>
        <dbReference type="SAM" id="MobiDB-lite"/>
    </source>
</evidence>
<organism evidence="2 3">
    <name type="scientific">Tetradesmus obliquus</name>
    <name type="common">Green alga</name>
    <name type="synonym">Acutodesmus obliquus</name>
    <dbReference type="NCBI Taxonomy" id="3088"/>
    <lineage>
        <taxon>Eukaryota</taxon>
        <taxon>Viridiplantae</taxon>
        <taxon>Chlorophyta</taxon>
        <taxon>core chlorophytes</taxon>
        <taxon>Chlorophyceae</taxon>
        <taxon>CS clade</taxon>
        <taxon>Sphaeropleales</taxon>
        <taxon>Scenedesmaceae</taxon>
        <taxon>Tetradesmus</taxon>
    </lineage>
</organism>
<accession>A0ABY8TY58</accession>
<name>A0ABY8TY58_TETOB</name>
<evidence type="ECO:0000313" key="3">
    <source>
        <dbReference type="Proteomes" id="UP001244341"/>
    </source>
</evidence>
<reference evidence="2 3" key="1">
    <citation type="submission" date="2023-05" db="EMBL/GenBank/DDBJ databases">
        <title>A 100% complete, gapless, phased diploid assembly of the Scenedesmus obliquus UTEX 3031 genome.</title>
        <authorList>
            <person name="Biondi T.C."/>
            <person name="Hanschen E.R."/>
            <person name="Kwon T."/>
            <person name="Eng W."/>
            <person name="Kruse C.P.S."/>
            <person name="Koehler S.I."/>
            <person name="Kunde Y."/>
            <person name="Gleasner C.D."/>
            <person name="You Mak K.T."/>
            <person name="Polle J."/>
            <person name="Hovde B.T."/>
            <person name="Starkenburg S.R."/>
        </authorList>
    </citation>
    <scope>NUCLEOTIDE SEQUENCE [LARGE SCALE GENOMIC DNA]</scope>
    <source>
        <strain evidence="2 3">DOE0152z</strain>
    </source>
</reference>
<feature type="region of interest" description="Disordered" evidence="1">
    <location>
        <begin position="51"/>
        <end position="92"/>
    </location>
</feature>
<dbReference type="Proteomes" id="UP001244341">
    <property type="component" value="Chromosome 3b"/>
</dbReference>
<protein>
    <submittedName>
        <fullName evidence="2">Uncharacterized protein</fullName>
    </submittedName>
</protein>
<proteinExistence type="predicted"/>